<dbReference type="AlphaFoldDB" id="A0A4D7BJM5"/>
<name>A0A4D7BJM5_9HYPH</name>
<protein>
    <submittedName>
        <fullName evidence="2">K(+)-transporting ATPase subunit F</fullName>
    </submittedName>
</protein>
<dbReference type="GO" id="GO:0005886">
    <property type="term" value="C:plasma membrane"/>
    <property type="evidence" value="ECO:0007669"/>
    <property type="project" value="InterPro"/>
</dbReference>
<dbReference type="EMBL" id="CP039690">
    <property type="protein sequence ID" value="QCI69216.1"/>
    <property type="molecule type" value="Genomic_DNA"/>
</dbReference>
<dbReference type="KEGG" id="pstg:E8M01_13595"/>
<dbReference type="NCBIfam" id="TIGR02115">
    <property type="entry name" value="potass_kdpF"/>
    <property type="match status" value="1"/>
</dbReference>
<dbReference type="GO" id="GO:0008556">
    <property type="term" value="F:P-type potassium transmembrane transporter activity"/>
    <property type="evidence" value="ECO:0007669"/>
    <property type="project" value="InterPro"/>
</dbReference>
<feature type="transmembrane region" description="Helical" evidence="1">
    <location>
        <begin position="6"/>
        <end position="23"/>
    </location>
</feature>
<evidence type="ECO:0000313" key="2">
    <source>
        <dbReference type="EMBL" id="QCI69216.1"/>
    </source>
</evidence>
<proteinExistence type="predicted"/>
<sequence>MFDLILAGTVGLGLAFYLILVLLRPEKF</sequence>
<evidence type="ECO:0000313" key="3">
    <source>
        <dbReference type="Proteomes" id="UP000298781"/>
    </source>
</evidence>
<dbReference type="Proteomes" id="UP000298781">
    <property type="component" value="Chromosome"/>
</dbReference>
<evidence type="ECO:0000256" key="1">
    <source>
        <dbReference type="SAM" id="Phobius"/>
    </source>
</evidence>
<reference evidence="2 3" key="1">
    <citation type="submission" date="2019-04" db="EMBL/GenBank/DDBJ databases">
        <title>Phreatobacter aquaticus sp. nov.</title>
        <authorList>
            <person name="Choi A."/>
        </authorList>
    </citation>
    <scope>NUCLEOTIDE SEQUENCE [LARGE SCALE GENOMIC DNA]</scope>
    <source>
        <strain evidence="2 3">KCTC 52518</strain>
    </source>
</reference>
<dbReference type="InterPro" id="IPR011726">
    <property type="entry name" value="KdpF"/>
</dbReference>
<keyword evidence="1" id="KW-1133">Transmembrane helix</keyword>
<keyword evidence="1" id="KW-0812">Transmembrane</keyword>
<keyword evidence="1" id="KW-0472">Membrane</keyword>
<dbReference type="Pfam" id="PF09604">
    <property type="entry name" value="Potass_KdpF"/>
    <property type="match status" value="1"/>
</dbReference>
<accession>A0A4D7BJM5</accession>
<gene>
    <name evidence="2" type="primary">kdpF</name>
    <name evidence="2" type="ORF">E8M01_13595</name>
</gene>
<organism evidence="2 3">
    <name type="scientific">Phreatobacter stygius</name>
    <dbReference type="NCBI Taxonomy" id="1940610"/>
    <lineage>
        <taxon>Bacteria</taxon>
        <taxon>Pseudomonadati</taxon>
        <taxon>Pseudomonadota</taxon>
        <taxon>Alphaproteobacteria</taxon>
        <taxon>Hyphomicrobiales</taxon>
        <taxon>Phreatobacteraceae</taxon>
        <taxon>Phreatobacter</taxon>
    </lineage>
</organism>
<keyword evidence="3" id="KW-1185">Reference proteome</keyword>